<reference evidence="2" key="1">
    <citation type="submission" date="2021-05" db="EMBL/GenBank/DDBJ databases">
        <authorList>
            <person name="Alioto T."/>
            <person name="Alioto T."/>
            <person name="Gomez Garrido J."/>
        </authorList>
    </citation>
    <scope>NUCLEOTIDE SEQUENCE</scope>
</reference>
<dbReference type="AlphaFoldDB" id="A0A8D8FUQ4"/>
<dbReference type="EMBL" id="HBUE01095025">
    <property type="protein sequence ID" value="CAG6483104.1"/>
    <property type="molecule type" value="Transcribed_RNA"/>
</dbReference>
<keyword evidence="1" id="KW-1133">Transmembrane helix</keyword>
<feature type="transmembrane region" description="Helical" evidence="1">
    <location>
        <begin position="51"/>
        <end position="67"/>
    </location>
</feature>
<evidence type="ECO:0000256" key="1">
    <source>
        <dbReference type="SAM" id="Phobius"/>
    </source>
</evidence>
<evidence type="ECO:0000313" key="2">
    <source>
        <dbReference type="EMBL" id="CAG6483104.1"/>
    </source>
</evidence>
<protein>
    <submittedName>
        <fullName evidence="2">(northern house mosquito) hypothetical protein</fullName>
    </submittedName>
</protein>
<keyword evidence="1" id="KW-0812">Transmembrane</keyword>
<organism evidence="2">
    <name type="scientific">Culex pipiens</name>
    <name type="common">House mosquito</name>
    <dbReference type="NCBI Taxonomy" id="7175"/>
    <lineage>
        <taxon>Eukaryota</taxon>
        <taxon>Metazoa</taxon>
        <taxon>Ecdysozoa</taxon>
        <taxon>Arthropoda</taxon>
        <taxon>Hexapoda</taxon>
        <taxon>Insecta</taxon>
        <taxon>Pterygota</taxon>
        <taxon>Neoptera</taxon>
        <taxon>Endopterygota</taxon>
        <taxon>Diptera</taxon>
        <taxon>Nematocera</taxon>
        <taxon>Culicoidea</taxon>
        <taxon>Culicidae</taxon>
        <taxon>Culicinae</taxon>
        <taxon>Culicini</taxon>
        <taxon>Culex</taxon>
        <taxon>Culex</taxon>
    </lineage>
</organism>
<name>A0A8D8FUQ4_CULPI</name>
<sequence>MLVNVRDYRPPSDVAVLVVDGPLAIVTGCSAGGRVATTTTPGLSSGRRRRSGLAVVVVVMLMLLLLMQRRNGLLGQFQVARFDAHAAVHGDHLQGLLPRDGLRGFG</sequence>
<proteinExistence type="predicted"/>
<keyword evidence="1" id="KW-0472">Membrane</keyword>
<accession>A0A8D8FUQ4</accession>